<evidence type="ECO:0000313" key="2">
    <source>
        <dbReference type="Proteomes" id="UP001163321"/>
    </source>
</evidence>
<comment type="caution">
    <text evidence="1">The sequence shown here is derived from an EMBL/GenBank/DDBJ whole genome shotgun (WGS) entry which is preliminary data.</text>
</comment>
<protein>
    <submittedName>
        <fullName evidence="1">Uncharacterized protein</fullName>
    </submittedName>
</protein>
<accession>A0ACC0WAZ0</accession>
<name>A0ACC0WAZ0_9STRA</name>
<dbReference type="EMBL" id="CM047582">
    <property type="protein sequence ID" value="KAI9915491.1"/>
    <property type="molecule type" value="Genomic_DNA"/>
</dbReference>
<dbReference type="Proteomes" id="UP001163321">
    <property type="component" value="Chromosome 3"/>
</dbReference>
<evidence type="ECO:0000313" key="1">
    <source>
        <dbReference type="EMBL" id="KAI9915491.1"/>
    </source>
</evidence>
<reference evidence="1 2" key="1">
    <citation type="journal article" date="2022" name="bioRxiv">
        <title>The genome of the oomycete Peronosclerospora sorghi, a cosmopolitan pathogen of maize and sorghum, is inflated with dispersed pseudogenes.</title>
        <authorList>
            <person name="Fletcher K."/>
            <person name="Martin F."/>
            <person name="Isakeit T."/>
            <person name="Cavanaugh K."/>
            <person name="Magill C."/>
            <person name="Michelmore R."/>
        </authorList>
    </citation>
    <scope>NUCLEOTIDE SEQUENCE [LARGE SCALE GENOMIC DNA]</scope>
    <source>
        <strain evidence="1">P6</strain>
    </source>
</reference>
<keyword evidence="2" id="KW-1185">Reference proteome</keyword>
<gene>
    <name evidence="1" type="ORF">PsorP6_007856</name>
</gene>
<sequence>MSGYRPRRRPVVLLLGDSLTEQGGDPNLQGWVSLLQSQFCRSIDVVPRGLSGYNTRWYLKYAMPMIRGEILSGLYTPTFITLWLGANDAVLPFGSRSKQHVPLDTYQQNLVQLVEEVQSVAPHASILMITPPYVDDTERARQSYMYSHGLMDRLNNVTGTYAAACVETARNLSLPVLDLYALLNAMPKRKRNRLLKDGVHFNPKGHKLVYKVLVAKIIAEFPRVARKLVKWQLPKYQDLPINTCFQIVHFDQIHTAETDAASDVRNARLRIGDHG</sequence>
<proteinExistence type="predicted"/>
<organism evidence="1 2">
    <name type="scientific">Peronosclerospora sorghi</name>
    <dbReference type="NCBI Taxonomy" id="230839"/>
    <lineage>
        <taxon>Eukaryota</taxon>
        <taxon>Sar</taxon>
        <taxon>Stramenopiles</taxon>
        <taxon>Oomycota</taxon>
        <taxon>Peronosporomycetes</taxon>
        <taxon>Peronosporales</taxon>
        <taxon>Peronosporaceae</taxon>
        <taxon>Peronosclerospora</taxon>
    </lineage>
</organism>